<dbReference type="AlphaFoldDB" id="A0A6J4KPR2"/>
<feature type="non-terminal residue" evidence="2">
    <location>
        <position position="1"/>
    </location>
</feature>
<feature type="compositionally biased region" description="Basic and acidic residues" evidence="1">
    <location>
        <begin position="25"/>
        <end position="37"/>
    </location>
</feature>
<feature type="region of interest" description="Disordered" evidence="1">
    <location>
        <begin position="1"/>
        <end position="101"/>
    </location>
</feature>
<sequence length="101" mass="12024">RYVGVPDFHSREPRQQRRPPARRIGQPDRGHQRQEHSGRRRFFRRKVQVPDEDDRRDSHGFAARPGDAAPQELRKGTRPPHPDQTPAKRRIQRKSIQVRRV</sequence>
<reference evidence="2" key="1">
    <citation type="submission" date="2020-02" db="EMBL/GenBank/DDBJ databases">
        <authorList>
            <person name="Meier V. D."/>
        </authorList>
    </citation>
    <scope>NUCLEOTIDE SEQUENCE</scope>
    <source>
        <strain evidence="2">AVDCRST_MAG56</strain>
    </source>
</reference>
<gene>
    <name evidence="2" type="ORF">AVDCRST_MAG56-6238</name>
</gene>
<accession>A0A6J4KPR2</accession>
<evidence type="ECO:0000313" key="2">
    <source>
        <dbReference type="EMBL" id="CAA9311236.1"/>
    </source>
</evidence>
<evidence type="ECO:0000256" key="1">
    <source>
        <dbReference type="SAM" id="MobiDB-lite"/>
    </source>
</evidence>
<proteinExistence type="predicted"/>
<feature type="compositionally biased region" description="Basic residues" evidence="1">
    <location>
        <begin position="38"/>
        <end position="47"/>
    </location>
</feature>
<name>A0A6J4KPR2_9SPHI</name>
<dbReference type="EMBL" id="CADCTQ010000516">
    <property type="protein sequence ID" value="CAA9311236.1"/>
    <property type="molecule type" value="Genomic_DNA"/>
</dbReference>
<feature type="compositionally biased region" description="Basic residues" evidence="1">
    <location>
        <begin position="87"/>
        <end position="101"/>
    </location>
</feature>
<protein>
    <submittedName>
        <fullName evidence="2">Uncharacterized protein</fullName>
    </submittedName>
</protein>
<feature type="non-terminal residue" evidence="2">
    <location>
        <position position="101"/>
    </location>
</feature>
<organism evidence="2">
    <name type="scientific">uncultured Cytophagales bacterium</name>
    <dbReference type="NCBI Taxonomy" id="158755"/>
    <lineage>
        <taxon>Bacteria</taxon>
        <taxon>Pseudomonadati</taxon>
        <taxon>Bacteroidota</taxon>
        <taxon>Sphingobacteriia</taxon>
        <taxon>Sphingobacteriales</taxon>
        <taxon>environmental samples</taxon>
    </lineage>
</organism>